<dbReference type="SMART" id="SM00535">
    <property type="entry name" value="RIBOc"/>
    <property type="match status" value="1"/>
</dbReference>
<evidence type="ECO:0000256" key="1">
    <source>
        <dbReference type="ARBA" id="ARBA00000109"/>
    </source>
</evidence>
<dbReference type="InterPro" id="IPR011907">
    <property type="entry name" value="RNase_III"/>
</dbReference>
<dbReference type="InterPro" id="IPR014720">
    <property type="entry name" value="dsRBD_dom"/>
</dbReference>
<dbReference type="CDD" id="cd10845">
    <property type="entry name" value="DSRM_RNAse_III_family"/>
    <property type="match status" value="1"/>
</dbReference>
<evidence type="ECO:0000256" key="5">
    <source>
        <dbReference type="ARBA" id="ARBA00022694"/>
    </source>
</evidence>
<dbReference type="GO" id="GO:0019843">
    <property type="term" value="F:rRNA binding"/>
    <property type="evidence" value="ECO:0007669"/>
    <property type="project" value="UniProtKB-KW"/>
</dbReference>
<comment type="subunit">
    <text evidence="10">Homodimer.</text>
</comment>
<comment type="cofactor">
    <cofactor evidence="10">
        <name>Mg(2+)</name>
        <dbReference type="ChEBI" id="CHEBI:18420"/>
    </cofactor>
</comment>
<keyword evidence="10" id="KW-0699">rRNA-binding</keyword>
<dbReference type="SMART" id="SM00358">
    <property type="entry name" value="DSRM"/>
    <property type="match status" value="1"/>
</dbReference>
<accession>A0A9X7V0Y2</accession>
<dbReference type="PANTHER" id="PTHR11207">
    <property type="entry name" value="RIBONUCLEASE III"/>
    <property type="match status" value="1"/>
</dbReference>
<dbReference type="Pfam" id="PF00035">
    <property type="entry name" value="dsrm"/>
    <property type="match status" value="1"/>
</dbReference>
<evidence type="ECO:0000256" key="10">
    <source>
        <dbReference type="HAMAP-Rule" id="MF_00104"/>
    </source>
</evidence>
<keyword evidence="8 10" id="KW-0378">Hydrolase</keyword>
<dbReference type="GO" id="GO:0010468">
    <property type="term" value="P:regulation of gene expression"/>
    <property type="evidence" value="ECO:0007669"/>
    <property type="project" value="TreeGrafter"/>
</dbReference>
<evidence type="ECO:0000256" key="2">
    <source>
        <dbReference type="ARBA" id="ARBA00010183"/>
    </source>
</evidence>
<dbReference type="GO" id="GO:0005737">
    <property type="term" value="C:cytoplasm"/>
    <property type="evidence" value="ECO:0007669"/>
    <property type="project" value="UniProtKB-SubCell"/>
</dbReference>
<keyword evidence="4 10" id="KW-0507">mRNA processing</keyword>
<feature type="active site" evidence="10">
    <location>
        <position position="116"/>
    </location>
</feature>
<evidence type="ECO:0000256" key="4">
    <source>
        <dbReference type="ARBA" id="ARBA00022664"/>
    </source>
</evidence>
<evidence type="ECO:0000313" key="13">
    <source>
        <dbReference type="EMBL" id="QQD24791.1"/>
    </source>
</evidence>
<keyword evidence="10" id="KW-0479">Metal-binding</keyword>
<keyword evidence="10" id="KW-0460">Magnesium</keyword>
<keyword evidence="7 10" id="KW-0255">Endonuclease</keyword>
<keyword evidence="9 10" id="KW-0694">RNA-binding</keyword>
<dbReference type="GO" id="GO:0006364">
    <property type="term" value="P:rRNA processing"/>
    <property type="evidence" value="ECO:0007669"/>
    <property type="project" value="UniProtKB-UniRule"/>
</dbReference>
<comment type="function">
    <text evidence="10">Digests double-stranded RNA. Involved in the processing of primary rRNA transcript to yield the immediate precursors to the large and small rRNAs (23S and 16S). Processes some mRNAs, and tRNAs when they are encoded in the rRNA operon. Processes pre-crRNA and tracrRNA of type II CRISPR loci if present in the organism.</text>
</comment>
<dbReference type="GO" id="GO:0004525">
    <property type="term" value="F:ribonuclease III activity"/>
    <property type="evidence" value="ECO:0007669"/>
    <property type="project" value="UniProtKB-UniRule"/>
</dbReference>
<dbReference type="InterPro" id="IPR036389">
    <property type="entry name" value="RNase_III_sf"/>
</dbReference>
<evidence type="ECO:0000256" key="3">
    <source>
        <dbReference type="ARBA" id="ARBA00022552"/>
    </source>
</evidence>
<comment type="similarity">
    <text evidence="2">Belongs to the ribonuclease III family.</text>
</comment>
<feature type="binding site" evidence="10">
    <location>
        <position position="113"/>
    </location>
    <ligand>
        <name>Mg(2+)</name>
        <dbReference type="ChEBI" id="CHEBI:18420"/>
    </ligand>
</feature>
<keyword evidence="5 10" id="KW-0819">tRNA processing</keyword>
<dbReference type="Pfam" id="PF14622">
    <property type="entry name" value="Ribonucleas_3_3"/>
    <property type="match status" value="1"/>
</dbReference>
<dbReference type="Gene3D" id="3.30.160.20">
    <property type="match status" value="1"/>
</dbReference>
<dbReference type="FunFam" id="1.10.1520.10:FF:000001">
    <property type="entry name" value="Ribonuclease 3"/>
    <property type="match status" value="1"/>
</dbReference>
<dbReference type="NCBIfam" id="TIGR02191">
    <property type="entry name" value="RNaseIII"/>
    <property type="match status" value="1"/>
</dbReference>
<dbReference type="RefSeq" id="WP_228344852.1">
    <property type="nucleotide sequence ID" value="NZ_CP046056.1"/>
</dbReference>
<evidence type="ECO:0000256" key="6">
    <source>
        <dbReference type="ARBA" id="ARBA00022722"/>
    </source>
</evidence>
<dbReference type="EMBL" id="CP046056">
    <property type="protein sequence ID" value="QQD24791.1"/>
    <property type="molecule type" value="Genomic_DNA"/>
</dbReference>
<evidence type="ECO:0000259" key="11">
    <source>
        <dbReference type="PROSITE" id="PS50137"/>
    </source>
</evidence>
<feature type="binding site" evidence="10">
    <location>
        <position position="116"/>
    </location>
    <ligand>
        <name>Mg(2+)</name>
        <dbReference type="ChEBI" id="CHEBI:18420"/>
    </ligand>
</feature>
<dbReference type="SUPFAM" id="SSF69065">
    <property type="entry name" value="RNase III domain-like"/>
    <property type="match status" value="1"/>
</dbReference>
<dbReference type="Gene3D" id="1.10.1520.10">
    <property type="entry name" value="Ribonuclease III domain"/>
    <property type="match status" value="1"/>
</dbReference>
<name>A0A9X7V0Y2_9GAMM</name>
<keyword evidence="14" id="KW-1185">Reference proteome</keyword>
<evidence type="ECO:0000256" key="7">
    <source>
        <dbReference type="ARBA" id="ARBA00022759"/>
    </source>
</evidence>
<comment type="catalytic activity">
    <reaction evidence="1 10">
        <text>Endonucleolytic cleavage to 5'-phosphomonoester.</text>
        <dbReference type="EC" id="3.1.26.3"/>
    </reaction>
</comment>
<dbReference type="PANTHER" id="PTHR11207:SF0">
    <property type="entry name" value="RIBONUCLEASE 3"/>
    <property type="match status" value="1"/>
</dbReference>
<sequence length="235" mass="26112">MNNPLVKLSQRLGYRFRDESLVLLALTHRSKGGTNNERLEFLGDSILNFVIAEELYQRFGLAKEGKLSRLRAKIVKGETLAEIARELDLGDFLLLGSGELKSGGHRRDSILADTVEALIGALYLEAGLEEVRGRILSWFGPRLDLLSLEDPIKDPKTRLQEHQQGNKSRLPAYEVLQVEGPTNEQIFTVECRVPECPQPVVARGNSRRAAEQQAAQQMLVLLGIDQTPSGGKETV</sequence>
<dbReference type="Proteomes" id="UP000596074">
    <property type="component" value="Chromosome"/>
</dbReference>
<dbReference type="SUPFAM" id="SSF54768">
    <property type="entry name" value="dsRNA-binding domain-like"/>
    <property type="match status" value="1"/>
</dbReference>
<proteinExistence type="inferred from homology"/>
<dbReference type="GO" id="GO:0006397">
    <property type="term" value="P:mRNA processing"/>
    <property type="evidence" value="ECO:0007669"/>
    <property type="project" value="UniProtKB-UniRule"/>
</dbReference>
<dbReference type="CDD" id="cd00593">
    <property type="entry name" value="RIBOc"/>
    <property type="match status" value="1"/>
</dbReference>
<reference evidence="13 14" key="1">
    <citation type="submission" date="2019-11" db="EMBL/GenBank/DDBJ databases">
        <title>Venatorbacter sp. nov. a predator of Campylobacter and other Gram-negative bacteria.</title>
        <authorList>
            <person name="Saeedi A."/>
            <person name="Cummings N.J."/>
            <person name="Connerton I.F."/>
            <person name="Connerton P.L."/>
        </authorList>
    </citation>
    <scope>NUCLEOTIDE SEQUENCE [LARGE SCALE GENOMIC DNA]</scope>
    <source>
        <strain evidence="13">XL5</strain>
    </source>
</reference>
<dbReference type="AlphaFoldDB" id="A0A9X7V0Y2"/>
<organism evidence="13 14">
    <name type="scientific">Venatoribacter cucullus</name>
    <dbReference type="NCBI Taxonomy" id="2661630"/>
    <lineage>
        <taxon>Bacteria</taxon>
        <taxon>Pseudomonadati</taxon>
        <taxon>Pseudomonadota</taxon>
        <taxon>Gammaproteobacteria</taxon>
        <taxon>Oceanospirillales</taxon>
        <taxon>Oceanospirillaceae</taxon>
        <taxon>Venatoribacter</taxon>
    </lineage>
</organism>
<dbReference type="KEGG" id="vcw:GJQ55_10085"/>
<evidence type="ECO:0000313" key="14">
    <source>
        <dbReference type="Proteomes" id="UP000596074"/>
    </source>
</evidence>
<comment type="subcellular location">
    <subcellularLocation>
        <location evidence="10">Cytoplasm</location>
    </subcellularLocation>
</comment>
<feature type="domain" description="RNase III" evidence="12">
    <location>
        <begin position="5"/>
        <end position="127"/>
    </location>
</feature>
<dbReference type="EC" id="3.1.26.3" evidence="10"/>
<keyword evidence="6 10" id="KW-0540">Nuclease</keyword>
<dbReference type="GO" id="GO:0046872">
    <property type="term" value="F:metal ion binding"/>
    <property type="evidence" value="ECO:0007669"/>
    <property type="project" value="UniProtKB-KW"/>
</dbReference>
<dbReference type="PROSITE" id="PS50137">
    <property type="entry name" value="DS_RBD"/>
    <property type="match status" value="1"/>
</dbReference>
<keyword evidence="3 10" id="KW-0698">rRNA processing</keyword>
<dbReference type="InterPro" id="IPR000999">
    <property type="entry name" value="RNase_III_dom"/>
</dbReference>
<evidence type="ECO:0000256" key="9">
    <source>
        <dbReference type="ARBA" id="ARBA00022884"/>
    </source>
</evidence>
<keyword evidence="10" id="KW-0963">Cytoplasm</keyword>
<evidence type="ECO:0000259" key="12">
    <source>
        <dbReference type="PROSITE" id="PS50142"/>
    </source>
</evidence>
<protein>
    <recommendedName>
        <fullName evidence="10">Ribonuclease 3</fullName>
        <ecNumber evidence="10">3.1.26.3</ecNumber>
    </recommendedName>
    <alternativeName>
        <fullName evidence="10">Ribonuclease III</fullName>
        <shortName evidence="10">RNase III</shortName>
    </alternativeName>
</protein>
<feature type="binding site" evidence="10">
    <location>
        <position position="40"/>
    </location>
    <ligand>
        <name>Mg(2+)</name>
        <dbReference type="ChEBI" id="CHEBI:18420"/>
    </ligand>
</feature>
<dbReference type="PROSITE" id="PS00517">
    <property type="entry name" value="RNASE_3_1"/>
    <property type="match status" value="1"/>
</dbReference>
<feature type="domain" description="DRBM" evidence="11">
    <location>
        <begin position="154"/>
        <end position="224"/>
    </location>
</feature>
<dbReference type="HAMAP" id="MF_00104">
    <property type="entry name" value="RNase_III"/>
    <property type="match status" value="1"/>
</dbReference>
<dbReference type="GO" id="GO:0003725">
    <property type="term" value="F:double-stranded RNA binding"/>
    <property type="evidence" value="ECO:0007669"/>
    <property type="project" value="TreeGrafter"/>
</dbReference>
<dbReference type="PROSITE" id="PS50142">
    <property type="entry name" value="RNASE_3_2"/>
    <property type="match status" value="1"/>
</dbReference>
<evidence type="ECO:0000256" key="8">
    <source>
        <dbReference type="ARBA" id="ARBA00022801"/>
    </source>
</evidence>
<feature type="active site" evidence="10">
    <location>
        <position position="44"/>
    </location>
</feature>
<gene>
    <name evidence="10" type="primary">rnc</name>
    <name evidence="13" type="ORF">GJQ55_10085</name>
</gene>
<dbReference type="GO" id="GO:0008033">
    <property type="term" value="P:tRNA processing"/>
    <property type="evidence" value="ECO:0007669"/>
    <property type="project" value="UniProtKB-KW"/>
</dbReference>